<keyword evidence="2" id="KW-1185">Reference proteome</keyword>
<feature type="non-terminal residue" evidence="1">
    <location>
        <position position="1"/>
    </location>
</feature>
<dbReference type="Proteomes" id="UP000789595">
    <property type="component" value="Unassembled WGS sequence"/>
</dbReference>
<protein>
    <submittedName>
        <fullName evidence="1">Uncharacterized protein</fullName>
    </submittedName>
</protein>
<reference evidence="1" key="1">
    <citation type="submission" date="2021-11" db="EMBL/GenBank/DDBJ databases">
        <authorList>
            <consortium name="Genoscope - CEA"/>
            <person name="William W."/>
        </authorList>
    </citation>
    <scope>NUCLEOTIDE SEQUENCE</scope>
</reference>
<accession>A0A8J2SQX3</accession>
<dbReference type="EMBL" id="CAKKNE010000004">
    <property type="protein sequence ID" value="CAH0375170.1"/>
    <property type="molecule type" value="Genomic_DNA"/>
</dbReference>
<evidence type="ECO:0000313" key="2">
    <source>
        <dbReference type="Proteomes" id="UP000789595"/>
    </source>
</evidence>
<dbReference type="AlphaFoldDB" id="A0A8J2SQX3"/>
<organism evidence="1 2">
    <name type="scientific">Pelagomonas calceolata</name>
    <dbReference type="NCBI Taxonomy" id="35677"/>
    <lineage>
        <taxon>Eukaryota</taxon>
        <taxon>Sar</taxon>
        <taxon>Stramenopiles</taxon>
        <taxon>Ochrophyta</taxon>
        <taxon>Pelagophyceae</taxon>
        <taxon>Pelagomonadales</taxon>
        <taxon>Pelagomonadaceae</taxon>
        <taxon>Pelagomonas</taxon>
    </lineage>
</organism>
<gene>
    <name evidence="1" type="ORF">PECAL_4P24930</name>
</gene>
<evidence type="ECO:0000313" key="1">
    <source>
        <dbReference type="EMBL" id="CAH0375170.1"/>
    </source>
</evidence>
<sequence>VPPIIRVVAERDLLLHHVVPLHVQPPIHRLGQLAARGAVPLPQYRNALRGDGLAHLRVPREDEPRAHPRCFRWIGHPIDIPIGGLVARRDGGLDGVARIPRPQRERPANRARVVVAVLASSLDHERRPPRRHRFGVHQLRGPPGPRLGREEELVIINAQSLLGEARARRRRWVLSRVRRLHREIVASIEPRPEVDLDLYILTVVLEGRVEVRRLDARAVPGLELPRRRRAVDDRRGRAPGAVPVRRLEADYCPLSPVAEIDHVFLQRRRGLQGGVQLVHGGTHRCADVERRCMARGQRYCYCKLHGKRLRLQRRRRASVLTHVAGVKLWS</sequence>
<proteinExistence type="predicted"/>
<name>A0A8J2SQX3_9STRA</name>
<comment type="caution">
    <text evidence="1">The sequence shown here is derived from an EMBL/GenBank/DDBJ whole genome shotgun (WGS) entry which is preliminary data.</text>
</comment>